<name>A0A6H0XJQ9_9PEZI</name>
<evidence type="ECO:0000256" key="1">
    <source>
        <dbReference type="SAM" id="MobiDB-lite"/>
    </source>
</evidence>
<dbReference type="OrthoDB" id="2141050at2759"/>
<feature type="transmembrane region" description="Helical" evidence="2">
    <location>
        <begin position="33"/>
        <end position="50"/>
    </location>
</feature>
<accession>A0A6H0XJQ9</accession>
<dbReference type="PANTHER" id="PTHR39218:SF1">
    <property type="entry name" value="OXIDOREDUCTASE 14 KDA SUBUNIT, PUTATIVE (AFU_ORTHOLOGUE AFUA_1G12110)-RELATED"/>
    <property type="match status" value="1"/>
</dbReference>
<gene>
    <name evidence="3" type="ORF">AMS68_000469</name>
</gene>
<dbReference type="AlphaFoldDB" id="A0A6H0XJQ9"/>
<keyword evidence="2" id="KW-0812">Transmembrane</keyword>
<dbReference type="PANTHER" id="PTHR39218">
    <property type="entry name" value="OXIDOREDUCTASE 14 KDA SUBUNIT, PUTATIVE (AFU_ORTHOLOGUE AFUA_1G12110)-RELATED"/>
    <property type="match status" value="1"/>
</dbReference>
<proteinExistence type="predicted"/>
<keyword evidence="2" id="KW-1133">Transmembrane helix</keyword>
<reference evidence="3 4" key="1">
    <citation type="journal article" date="2016" name="Sci. Rep.">
        <title>Peltaster fructicola genome reveals evolution from an invasive phytopathogen to an ectophytic parasite.</title>
        <authorList>
            <person name="Xu C."/>
            <person name="Chen H."/>
            <person name="Gleason M.L."/>
            <person name="Xu J.R."/>
            <person name="Liu H."/>
            <person name="Zhang R."/>
            <person name="Sun G."/>
        </authorList>
    </citation>
    <scope>NUCLEOTIDE SEQUENCE [LARGE SCALE GENOMIC DNA]</scope>
    <source>
        <strain evidence="3 4">LNHT1506</strain>
    </source>
</reference>
<evidence type="ECO:0000313" key="4">
    <source>
        <dbReference type="Proteomes" id="UP000503462"/>
    </source>
</evidence>
<sequence>MVSKVLFWTGFGLAVRFWQLGIQMRPFFHKNDVWMYPVFGGIGALTGFWLQGTQDRQLRYLEEAKQTLLERRRRRQEREELNAGNVEQKTEHGLMASPPA</sequence>
<evidence type="ECO:0000256" key="2">
    <source>
        <dbReference type="SAM" id="Phobius"/>
    </source>
</evidence>
<organism evidence="3 4">
    <name type="scientific">Peltaster fructicola</name>
    <dbReference type="NCBI Taxonomy" id="286661"/>
    <lineage>
        <taxon>Eukaryota</taxon>
        <taxon>Fungi</taxon>
        <taxon>Dikarya</taxon>
        <taxon>Ascomycota</taxon>
        <taxon>Pezizomycotina</taxon>
        <taxon>Dothideomycetes</taxon>
        <taxon>Dothideomycetes incertae sedis</taxon>
        <taxon>Peltaster</taxon>
    </lineage>
</organism>
<dbReference type="Proteomes" id="UP000503462">
    <property type="component" value="Chromosome 1"/>
</dbReference>
<feature type="region of interest" description="Disordered" evidence="1">
    <location>
        <begin position="72"/>
        <end position="100"/>
    </location>
</feature>
<evidence type="ECO:0008006" key="5">
    <source>
        <dbReference type="Google" id="ProtNLM"/>
    </source>
</evidence>
<feature type="compositionally biased region" description="Basic and acidic residues" evidence="1">
    <location>
        <begin position="72"/>
        <end position="81"/>
    </location>
</feature>
<keyword evidence="4" id="KW-1185">Reference proteome</keyword>
<keyword evidence="2" id="KW-0472">Membrane</keyword>
<dbReference type="EMBL" id="CP051139">
    <property type="protein sequence ID" value="QIW94951.1"/>
    <property type="molecule type" value="Genomic_DNA"/>
</dbReference>
<protein>
    <recommendedName>
        <fullName evidence="5">NADH-ubiquinone oxidoreductase 14 kDa subunit</fullName>
    </recommendedName>
</protein>
<evidence type="ECO:0000313" key="3">
    <source>
        <dbReference type="EMBL" id="QIW94951.1"/>
    </source>
</evidence>